<gene>
    <name evidence="8" type="ORF">O6P43_014110</name>
</gene>
<keyword evidence="7" id="KW-0813">Transport</keyword>
<dbReference type="Proteomes" id="UP001163823">
    <property type="component" value="Chromosome 6"/>
</dbReference>
<evidence type="ECO:0000256" key="1">
    <source>
        <dbReference type="ARBA" id="ARBA00002501"/>
    </source>
</evidence>
<organism evidence="8 9">
    <name type="scientific">Quillaja saponaria</name>
    <name type="common">Soap bark tree</name>
    <dbReference type="NCBI Taxonomy" id="32244"/>
    <lineage>
        <taxon>Eukaryota</taxon>
        <taxon>Viridiplantae</taxon>
        <taxon>Streptophyta</taxon>
        <taxon>Embryophyta</taxon>
        <taxon>Tracheophyta</taxon>
        <taxon>Spermatophyta</taxon>
        <taxon>Magnoliopsida</taxon>
        <taxon>eudicotyledons</taxon>
        <taxon>Gunneridae</taxon>
        <taxon>Pentapetalae</taxon>
        <taxon>rosids</taxon>
        <taxon>fabids</taxon>
        <taxon>Fabales</taxon>
        <taxon>Quillajaceae</taxon>
        <taxon>Quillaja</taxon>
    </lineage>
</organism>
<evidence type="ECO:0000313" key="9">
    <source>
        <dbReference type="Proteomes" id="UP001163823"/>
    </source>
</evidence>
<evidence type="ECO:0000256" key="6">
    <source>
        <dbReference type="ARBA" id="ARBA00023136"/>
    </source>
</evidence>
<dbReference type="Pfam" id="PF03208">
    <property type="entry name" value="PRA1"/>
    <property type="match status" value="1"/>
</dbReference>
<dbReference type="GO" id="GO:0016020">
    <property type="term" value="C:membrane"/>
    <property type="evidence" value="ECO:0007669"/>
    <property type="project" value="UniProtKB-SubCell"/>
</dbReference>
<accession>A0AAD7LTY8</accession>
<proteinExistence type="inferred from homology"/>
<evidence type="ECO:0000256" key="7">
    <source>
        <dbReference type="RuleBase" id="RU363107"/>
    </source>
</evidence>
<dbReference type="PANTHER" id="PTHR19317:SF94">
    <property type="entry name" value="PRA1 FAMILY PROTEIN"/>
    <property type="match status" value="1"/>
</dbReference>
<reference evidence="8" key="1">
    <citation type="journal article" date="2023" name="Science">
        <title>Elucidation of the pathway for biosynthesis of saponin adjuvants from the soapbark tree.</title>
        <authorList>
            <person name="Reed J."/>
            <person name="Orme A."/>
            <person name="El-Demerdash A."/>
            <person name="Owen C."/>
            <person name="Martin L.B.B."/>
            <person name="Misra R.C."/>
            <person name="Kikuchi S."/>
            <person name="Rejzek M."/>
            <person name="Martin A.C."/>
            <person name="Harkess A."/>
            <person name="Leebens-Mack J."/>
            <person name="Louveau T."/>
            <person name="Stephenson M.J."/>
            <person name="Osbourn A."/>
        </authorList>
    </citation>
    <scope>NUCLEOTIDE SEQUENCE</scope>
    <source>
        <strain evidence="8">S10</strain>
    </source>
</reference>
<dbReference type="AlphaFoldDB" id="A0AAD7LTY8"/>
<protein>
    <recommendedName>
        <fullName evidence="7">PRA1 family protein</fullName>
    </recommendedName>
</protein>
<keyword evidence="4 7" id="KW-0812">Transmembrane</keyword>
<evidence type="ECO:0000256" key="4">
    <source>
        <dbReference type="ARBA" id="ARBA00022692"/>
    </source>
</evidence>
<feature type="transmembrane region" description="Helical" evidence="7">
    <location>
        <begin position="112"/>
        <end position="128"/>
    </location>
</feature>
<evidence type="ECO:0000313" key="8">
    <source>
        <dbReference type="EMBL" id="KAJ7964265.1"/>
    </source>
</evidence>
<feature type="transmembrane region" description="Helical" evidence="7">
    <location>
        <begin position="87"/>
        <end position="106"/>
    </location>
</feature>
<evidence type="ECO:0000256" key="5">
    <source>
        <dbReference type="ARBA" id="ARBA00022989"/>
    </source>
</evidence>
<dbReference type="GO" id="GO:0005783">
    <property type="term" value="C:endoplasmic reticulum"/>
    <property type="evidence" value="ECO:0007669"/>
    <property type="project" value="TreeGrafter"/>
</dbReference>
<evidence type="ECO:0000256" key="3">
    <source>
        <dbReference type="ARBA" id="ARBA00006483"/>
    </source>
</evidence>
<dbReference type="KEGG" id="qsa:O6P43_014110"/>
<dbReference type="EMBL" id="JARAOO010000006">
    <property type="protein sequence ID" value="KAJ7964265.1"/>
    <property type="molecule type" value="Genomic_DNA"/>
</dbReference>
<evidence type="ECO:0000256" key="2">
    <source>
        <dbReference type="ARBA" id="ARBA00004127"/>
    </source>
</evidence>
<keyword evidence="9" id="KW-1185">Reference proteome</keyword>
<dbReference type="GO" id="GO:0005794">
    <property type="term" value="C:Golgi apparatus"/>
    <property type="evidence" value="ECO:0007669"/>
    <property type="project" value="TreeGrafter"/>
</dbReference>
<name>A0AAD7LTY8_QUISA</name>
<comment type="subcellular location">
    <subcellularLocation>
        <location evidence="2">Endomembrane system</location>
        <topology evidence="2">Multi-pass membrane protein</topology>
    </subcellularLocation>
    <subcellularLocation>
        <location evidence="7">Membrane</location>
        <topology evidence="7">Multi-pass membrane protein</topology>
    </subcellularLocation>
</comment>
<comment type="caution">
    <text evidence="8">The sequence shown here is derived from an EMBL/GenBank/DDBJ whole genome shotgun (WGS) entry which is preliminary data.</text>
</comment>
<comment type="function">
    <text evidence="1 7">May be involved in both secretory and endocytic intracellular trafficking in the endosomal/prevacuolar compartments.</text>
</comment>
<sequence>MSSSPPTLPISNPQTTTTTTTTTANLFQQPSIAITTATLRAFLTRLTRYSRHALNDRRPWSELIDRSSFSRPDSLSEATSRVRKNFYYFRVNYLILLALVLAFSLISHPVSLFLLLSLIAAWLRLYVLRPSDQQLVIFSRTITDCEALIGLTFVTVVVVLLTSVISLLLSAATMGLGILCAHGAFRVPEDLFLDDQEPLSSGLFSFIGGSTSSAGSTMV</sequence>
<comment type="similarity">
    <text evidence="3 7">Belongs to the PRA1 family.</text>
</comment>
<dbReference type="InterPro" id="IPR004895">
    <property type="entry name" value="Prenylated_rab_accept_PRA1"/>
</dbReference>
<keyword evidence="6 7" id="KW-0472">Membrane</keyword>
<feature type="transmembrane region" description="Helical" evidence="7">
    <location>
        <begin position="148"/>
        <end position="169"/>
    </location>
</feature>
<dbReference type="PANTHER" id="PTHR19317">
    <property type="entry name" value="PRENYLATED RAB ACCEPTOR 1-RELATED"/>
    <property type="match status" value="1"/>
</dbReference>
<keyword evidence="5 7" id="KW-1133">Transmembrane helix</keyword>
<dbReference type="GO" id="GO:0016192">
    <property type="term" value="P:vesicle-mediated transport"/>
    <property type="evidence" value="ECO:0007669"/>
    <property type="project" value="TreeGrafter"/>
</dbReference>